<evidence type="ECO:0000313" key="1">
    <source>
        <dbReference type="EMBL" id="GFY51644.1"/>
    </source>
</evidence>
<gene>
    <name evidence="1" type="ORF">TNIN_128341</name>
</gene>
<protein>
    <submittedName>
        <fullName evidence="1">Uncharacterized protein</fullName>
    </submittedName>
</protein>
<dbReference type="EMBL" id="BMAV01008230">
    <property type="protein sequence ID" value="GFY51644.1"/>
    <property type="molecule type" value="Genomic_DNA"/>
</dbReference>
<dbReference type="Proteomes" id="UP000886998">
    <property type="component" value="Unassembled WGS sequence"/>
</dbReference>
<name>A0A8X6XFR3_9ARAC</name>
<sequence length="84" mass="9684">MRKRPHRYLYPGDNRKRCLRSVFLPPDVIRIVTSWGRHSGIFCLPSMKSLESPVIGTTAPCLRENTAVENCFYVYSGIMICKLH</sequence>
<proteinExistence type="predicted"/>
<accession>A0A8X6XFR3</accession>
<dbReference type="AlphaFoldDB" id="A0A8X6XFR3"/>
<reference evidence="1" key="1">
    <citation type="submission" date="2020-08" db="EMBL/GenBank/DDBJ databases">
        <title>Multicomponent nature underlies the extraordinary mechanical properties of spider dragline silk.</title>
        <authorList>
            <person name="Kono N."/>
            <person name="Nakamura H."/>
            <person name="Mori M."/>
            <person name="Yoshida Y."/>
            <person name="Ohtoshi R."/>
            <person name="Malay A.D."/>
            <person name="Moran D.A.P."/>
            <person name="Tomita M."/>
            <person name="Numata K."/>
            <person name="Arakawa K."/>
        </authorList>
    </citation>
    <scope>NUCLEOTIDE SEQUENCE</scope>
</reference>
<evidence type="ECO:0000313" key="2">
    <source>
        <dbReference type="Proteomes" id="UP000886998"/>
    </source>
</evidence>
<comment type="caution">
    <text evidence="1">The sequence shown here is derived from an EMBL/GenBank/DDBJ whole genome shotgun (WGS) entry which is preliminary data.</text>
</comment>
<organism evidence="1 2">
    <name type="scientific">Trichonephila inaurata madagascariensis</name>
    <dbReference type="NCBI Taxonomy" id="2747483"/>
    <lineage>
        <taxon>Eukaryota</taxon>
        <taxon>Metazoa</taxon>
        <taxon>Ecdysozoa</taxon>
        <taxon>Arthropoda</taxon>
        <taxon>Chelicerata</taxon>
        <taxon>Arachnida</taxon>
        <taxon>Araneae</taxon>
        <taxon>Araneomorphae</taxon>
        <taxon>Entelegynae</taxon>
        <taxon>Araneoidea</taxon>
        <taxon>Nephilidae</taxon>
        <taxon>Trichonephila</taxon>
        <taxon>Trichonephila inaurata</taxon>
    </lineage>
</organism>
<keyword evidence="2" id="KW-1185">Reference proteome</keyword>